<gene>
    <name evidence="10" type="ORF">V865_001029</name>
</gene>
<accession>A0AAX4KBJ3</accession>
<dbReference type="Proteomes" id="UP001358614">
    <property type="component" value="Chromosome 1"/>
</dbReference>
<feature type="transmembrane region" description="Helical" evidence="9">
    <location>
        <begin position="86"/>
        <end position="107"/>
    </location>
</feature>
<dbReference type="GeneID" id="91099833"/>
<evidence type="ECO:0000313" key="11">
    <source>
        <dbReference type="Proteomes" id="UP001358614"/>
    </source>
</evidence>
<organism evidence="10 11">
    <name type="scientific">Kwoniella europaea PYCC6329</name>
    <dbReference type="NCBI Taxonomy" id="1423913"/>
    <lineage>
        <taxon>Eukaryota</taxon>
        <taxon>Fungi</taxon>
        <taxon>Dikarya</taxon>
        <taxon>Basidiomycota</taxon>
        <taxon>Agaricomycotina</taxon>
        <taxon>Tremellomycetes</taxon>
        <taxon>Tremellales</taxon>
        <taxon>Cryptococcaceae</taxon>
        <taxon>Kwoniella</taxon>
    </lineage>
</organism>
<protein>
    <recommendedName>
        <fullName evidence="3">ER membrane protein complex subunit 4</fullName>
    </recommendedName>
</protein>
<feature type="region of interest" description="Disordered" evidence="8">
    <location>
        <begin position="10"/>
        <end position="42"/>
    </location>
</feature>
<dbReference type="PIRSF" id="PIRSF017207">
    <property type="entry name" value="UCP017207_TM-p85"/>
    <property type="match status" value="1"/>
</dbReference>
<evidence type="ECO:0000256" key="3">
    <source>
        <dbReference type="ARBA" id="ARBA00020820"/>
    </source>
</evidence>
<dbReference type="Pfam" id="PF06417">
    <property type="entry name" value="EMC4"/>
    <property type="match status" value="1"/>
</dbReference>
<feature type="compositionally biased region" description="Polar residues" evidence="8">
    <location>
        <begin position="30"/>
        <end position="40"/>
    </location>
</feature>
<comment type="similarity">
    <text evidence="2">Belongs to the EMC4 family.</text>
</comment>
<evidence type="ECO:0000256" key="8">
    <source>
        <dbReference type="SAM" id="MobiDB-lite"/>
    </source>
</evidence>
<keyword evidence="11" id="KW-1185">Reference proteome</keyword>
<name>A0AAX4KBJ3_9TREE</name>
<evidence type="ECO:0000256" key="1">
    <source>
        <dbReference type="ARBA" id="ARBA00004477"/>
    </source>
</evidence>
<dbReference type="KEGG" id="ker:91099833"/>
<evidence type="ECO:0000256" key="9">
    <source>
        <dbReference type="SAM" id="Phobius"/>
    </source>
</evidence>
<feature type="compositionally biased region" description="Polar residues" evidence="8">
    <location>
        <begin position="130"/>
        <end position="139"/>
    </location>
</feature>
<keyword evidence="5" id="KW-0256">Endoplasmic reticulum</keyword>
<dbReference type="AlphaFoldDB" id="A0AAX4KBJ3"/>
<evidence type="ECO:0000256" key="7">
    <source>
        <dbReference type="ARBA" id="ARBA00023136"/>
    </source>
</evidence>
<comment type="subcellular location">
    <subcellularLocation>
        <location evidence="1">Endoplasmic reticulum membrane</location>
        <topology evidence="1">Multi-pass membrane protein</topology>
    </subcellularLocation>
</comment>
<reference evidence="10 11" key="1">
    <citation type="submission" date="2024-01" db="EMBL/GenBank/DDBJ databases">
        <title>Comparative genomics of Cryptococcus and Kwoniella reveals pathogenesis evolution and contrasting modes of karyotype evolution via chromosome fusion or intercentromeric recombination.</title>
        <authorList>
            <person name="Coelho M.A."/>
            <person name="David-Palma M."/>
            <person name="Shea T."/>
            <person name="Bowers K."/>
            <person name="McGinley-Smith S."/>
            <person name="Mohammad A.W."/>
            <person name="Gnirke A."/>
            <person name="Yurkov A.M."/>
            <person name="Nowrousian M."/>
            <person name="Sun S."/>
            <person name="Cuomo C.A."/>
            <person name="Heitman J."/>
        </authorList>
    </citation>
    <scope>NUCLEOTIDE SEQUENCE [LARGE SCALE GENOMIC DNA]</scope>
    <source>
        <strain evidence="10 11">PYCC6329</strain>
    </source>
</reference>
<proteinExistence type="inferred from homology"/>
<dbReference type="PANTHER" id="PTHR19315">
    <property type="entry name" value="ER MEMBRANE PROTEIN COMPLEX SUBUNIT 4"/>
    <property type="match status" value="1"/>
</dbReference>
<evidence type="ECO:0000313" key="10">
    <source>
        <dbReference type="EMBL" id="WWD02985.1"/>
    </source>
</evidence>
<evidence type="ECO:0000256" key="6">
    <source>
        <dbReference type="ARBA" id="ARBA00022989"/>
    </source>
</evidence>
<dbReference type="GO" id="GO:0005789">
    <property type="term" value="C:endoplasmic reticulum membrane"/>
    <property type="evidence" value="ECO:0007669"/>
    <property type="project" value="UniProtKB-SubCell"/>
</dbReference>
<keyword evidence="6 9" id="KW-1133">Transmembrane helix</keyword>
<dbReference type="EMBL" id="CP144089">
    <property type="protein sequence ID" value="WWD02985.1"/>
    <property type="molecule type" value="Genomic_DNA"/>
</dbReference>
<evidence type="ECO:0000256" key="5">
    <source>
        <dbReference type="ARBA" id="ARBA00022824"/>
    </source>
</evidence>
<evidence type="ECO:0000256" key="4">
    <source>
        <dbReference type="ARBA" id="ARBA00022692"/>
    </source>
</evidence>
<dbReference type="InterPro" id="IPR009445">
    <property type="entry name" value="TMEM85/Emc4"/>
</dbReference>
<keyword evidence="7 9" id="KW-0472">Membrane</keyword>
<evidence type="ECO:0000256" key="2">
    <source>
        <dbReference type="ARBA" id="ARBA00007715"/>
    </source>
</evidence>
<dbReference type="RefSeq" id="XP_066080952.1">
    <property type="nucleotide sequence ID" value="XM_066224855.1"/>
</dbReference>
<sequence>MTIRLDYTVPQNKNNSIPNPPGYLPPASAKQLSSRNTQPDSDAIFKQNRKSTELKLRRAWDLALAPAKSLPMQAIMLYFSGSGVQIFSLGMIFMLLTGPITAVFNIFRAFESLRPTPTPTSTPSSRKSNEPLSTSTSKEPSYGPLILPMIAYVACQGLVLALGLWKCSTMGILPTGSGDWLHFETRLDPPEWSSIRSIALGQSIPHL</sequence>
<feature type="region of interest" description="Disordered" evidence="8">
    <location>
        <begin position="115"/>
        <end position="139"/>
    </location>
</feature>
<keyword evidence="4 9" id="KW-0812">Transmembrane</keyword>
<feature type="transmembrane region" description="Helical" evidence="9">
    <location>
        <begin position="145"/>
        <end position="165"/>
    </location>
</feature>